<keyword evidence="2" id="KW-0378">Hydrolase</keyword>
<keyword evidence="3" id="KW-1185">Reference proteome</keyword>
<dbReference type="InterPro" id="IPR026968">
    <property type="entry name" value="PcaD/CatD"/>
</dbReference>
<dbReference type="InterPro" id="IPR050471">
    <property type="entry name" value="AB_hydrolase"/>
</dbReference>
<reference evidence="2 3" key="1">
    <citation type="submission" date="2020-07" db="EMBL/GenBank/DDBJ databases">
        <title>Sequencing the genomes of 1000 actinobacteria strains.</title>
        <authorList>
            <person name="Klenk H.-P."/>
        </authorList>
    </citation>
    <scope>NUCLEOTIDE SEQUENCE [LARGE SCALE GENOMIC DNA]</scope>
    <source>
        <strain evidence="2 3">CXB654</strain>
    </source>
</reference>
<comment type="caution">
    <text evidence="2">The sequence shown here is derived from an EMBL/GenBank/DDBJ whole genome shotgun (WGS) entry which is preliminary data.</text>
</comment>
<dbReference type="SUPFAM" id="SSF53474">
    <property type="entry name" value="alpha/beta-Hydrolases"/>
    <property type="match status" value="1"/>
</dbReference>
<dbReference type="Pfam" id="PF00561">
    <property type="entry name" value="Abhydrolase_1"/>
    <property type="match status" value="1"/>
</dbReference>
<dbReference type="RefSeq" id="WP_179644731.1">
    <property type="nucleotide sequence ID" value="NZ_BAAAYY010000031.1"/>
</dbReference>
<dbReference type="AlphaFoldDB" id="A0A852U201"/>
<dbReference type="PANTHER" id="PTHR43433">
    <property type="entry name" value="HYDROLASE, ALPHA/BETA FOLD FAMILY PROTEIN"/>
    <property type="match status" value="1"/>
</dbReference>
<organism evidence="2 3">
    <name type="scientific">Spinactinospora alkalitolerans</name>
    <dbReference type="NCBI Taxonomy" id="687207"/>
    <lineage>
        <taxon>Bacteria</taxon>
        <taxon>Bacillati</taxon>
        <taxon>Actinomycetota</taxon>
        <taxon>Actinomycetes</taxon>
        <taxon>Streptosporangiales</taxon>
        <taxon>Nocardiopsidaceae</taxon>
        <taxon>Spinactinospora</taxon>
    </lineage>
</organism>
<accession>A0A852U201</accession>
<dbReference type="GO" id="GO:0047570">
    <property type="term" value="F:3-oxoadipate enol-lactonase activity"/>
    <property type="evidence" value="ECO:0007669"/>
    <property type="project" value="UniProtKB-EC"/>
</dbReference>
<dbReference type="EMBL" id="JACCCC010000001">
    <property type="protein sequence ID" value="NYE48993.1"/>
    <property type="molecule type" value="Genomic_DNA"/>
</dbReference>
<evidence type="ECO:0000259" key="1">
    <source>
        <dbReference type="Pfam" id="PF00561"/>
    </source>
</evidence>
<dbReference type="EC" id="3.1.1.24" evidence="2"/>
<proteinExistence type="predicted"/>
<dbReference type="GO" id="GO:0042952">
    <property type="term" value="P:beta-ketoadipate pathway"/>
    <property type="evidence" value="ECO:0007669"/>
    <property type="project" value="InterPro"/>
</dbReference>
<dbReference type="NCBIfam" id="TIGR02427">
    <property type="entry name" value="protocat_pcaD"/>
    <property type="match status" value="1"/>
</dbReference>
<dbReference type="InterPro" id="IPR029058">
    <property type="entry name" value="AB_hydrolase_fold"/>
</dbReference>
<gene>
    <name evidence="2" type="ORF">HDA32_004113</name>
</gene>
<dbReference type="PANTHER" id="PTHR43433:SF1">
    <property type="entry name" value="BLL5160 PROTEIN"/>
    <property type="match status" value="1"/>
</dbReference>
<protein>
    <submittedName>
        <fullName evidence="2">3-oxoadipate enol-lactonase</fullName>
        <ecNumber evidence="2">3.1.1.24</ecNumber>
    </submittedName>
</protein>
<dbReference type="InterPro" id="IPR000073">
    <property type="entry name" value="AB_hydrolase_1"/>
</dbReference>
<dbReference type="Gene3D" id="3.40.50.1820">
    <property type="entry name" value="alpha/beta hydrolase"/>
    <property type="match status" value="1"/>
</dbReference>
<evidence type="ECO:0000313" key="2">
    <source>
        <dbReference type="EMBL" id="NYE48993.1"/>
    </source>
</evidence>
<dbReference type="PRINTS" id="PR00111">
    <property type="entry name" value="ABHYDROLASE"/>
</dbReference>
<sequence>MSVDVHYRIDGPDDAPAVVLSGSLGSTLEMWEPQAAALSGDFRVIRYDIRGHGSSPVPDGPYSMADLGSDVSRLLDRLGIARAHFAGLSIGGMTGMWLAAHAPDRVDRLALLCTSAQLGPPENWAQRAAAVRAEGVGAVAAGVLERWFTPAFAEREPDTVERLTAMVAGTPAEGYAGCCAAIEHMDLRADLPGITASTLVVAGADDPSTPPDHAQRIAAGIPGARMRVVPGAAHLASWEQAGMINPLLREHFAG</sequence>
<name>A0A852U201_9ACTN</name>
<feature type="domain" description="AB hydrolase-1" evidence="1">
    <location>
        <begin position="16"/>
        <end position="239"/>
    </location>
</feature>
<evidence type="ECO:0000313" key="3">
    <source>
        <dbReference type="Proteomes" id="UP000589036"/>
    </source>
</evidence>
<dbReference type="Proteomes" id="UP000589036">
    <property type="component" value="Unassembled WGS sequence"/>
</dbReference>